<feature type="compositionally biased region" description="Low complexity" evidence="1">
    <location>
        <begin position="9"/>
        <end position="26"/>
    </location>
</feature>
<keyword evidence="3" id="KW-1185">Reference proteome</keyword>
<feature type="transmembrane region" description="Helical" evidence="2">
    <location>
        <begin position="54"/>
        <end position="76"/>
    </location>
</feature>
<dbReference type="AlphaFoldDB" id="A0A1S3ERS5"/>
<dbReference type="Pfam" id="PF15125">
    <property type="entry name" value="TMEM238"/>
    <property type="match status" value="1"/>
</dbReference>
<name>A0A1S3ERS5_DIPOR</name>
<evidence type="ECO:0000256" key="1">
    <source>
        <dbReference type="SAM" id="MobiDB-lite"/>
    </source>
</evidence>
<dbReference type="PANTHER" id="PTHR28613:SF6">
    <property type="entry name" value="RIKEN CDNA A930007A09 GENE"/>
    <property type="match status" value="1"/>
</dbReference>
<dbReference type="RefSeq" id="XP_012866660.1">
    <property type="nucleotide sequence ID" value="XM_013011206.1"/>
</dbReference>
<feature type="compositionally biased region" description="Polar residues" evidence="1">
    <location>
        <begin position="203"/>
        <end position="223"/>
    </location>
</feature>
<feature type="region of interest" description="Disordered" evidence="1">
    <location>
        <begin position="1"/>
        <end position="26"/>
    </location>
</feature>
<dbReference type="Proteomes" id="UP000081671">
    <property type="component" value="Unplaced"/>
</dbReference>
<gene>
    <name evidence="4" type="primary">Tmem238</name>
</gene>
<dbReference type="PANTHER" id="PTHR28613">
    <property type="entry name" value="SI:CH211-232M10.4-RELATED"/>
    <property type="match status" value="1"/>
</dbReference>
<feature type="transmembrane region" description="Helical" evidence="2">
    <location>
        <begin position="82"/>
        <end position="99"/>
    </location>
</feature>
<protein>
    <submittedName>
        <fullName evidence="4">Transmembrane protein 238</fullName>
    </submittedName>
</protein>
<dbReference type="InParanoid" id="A0A1S3ERS5"/>
<sequence>METERPKPAGGDADGAGPLRPTAGRRPGAAAMEFSKKSVEAAGKRSGLGRCRHFFWLGVAFDTVGATVLLTGVFADLLFYDVLLYLGAIILFISLLWWISWYTGNIELLPDDDDDDALPRDEHGDFWALGLKEPRASPSAQDFQASFHTHPPSSESIVPLFRSLYPHDLGAPDAERSRPFHTRPALYPEPTQQPRDDAEASVPSATRPSDATKATATPSHPLQ</sequence>
<proteinExistence type="predicted"/>
<evidence type="ECO:0000313" key="4">
    <source>
        <dbReference type="RefSeq" id="XP_012866660.1"/>
    </source>
</evidence>
<keyword evidence="2" id="KW-1133">Transmembrane helix</keyword>
<accession>A0A1S3ERS5</accession>
<evidence type="ECO:0000313" key="3">
    <source>
        <dbReference type="Proteomes" id="UP000081671"/>
    </source>
</evidence>
<keyword evidence="2 4" id="KW-0812">Transmembrane</keyword>
<dbReference type="OrthoDB" id="9047238at2759"/>
<feature type="region of interest" description="Disordered" evidence="1">
    <location>
        <begin position="169"/>
        <end position="223"/>
    </location>
</feature>
<dbReference type="CTD" id="388564"/>
<dbReference type="GeneID" id="105981857"/>
<organism evidence="3 4">
    <name type="scientific">Dipodomys ordii</name>
    <name type="common">Ord's kangaroo rat</name>
    <dbReference type="NCBI Taxonomy" id="10020"/>
    <lineage>
        <taxon>Eukaryota</taxon>
        <taxon>Metazoa</taxon>
        <taxon>Chordata</taxon>
        <taxon>Craniata</taxon>
        <taxon>Vertebrata</taxon>
        <taxon>Euteleostomi</taxon>
        <taxon>Mammalia</taxon>
        <taxon>Eutheria</taxon>
        <taxon>Euarchontoglires</taxon>
        <taxon>Glires</taxon>
        <taxon>Rodentia</taxon>
        <taxon>Castorimorpha</taxon>
        <taxon>Heteromyidae</taxon>
        <taxon>Dipodomyinae</taxon>
        <taxon>Dipodomys</taxon>
    </lineage>
</organism>
<dbReference type="InterPro" id="IPR029365">
    <property type="entry name" value="TMEM238"/>
</dbReference>
<dbReference type="KEGG" id="dord:105981857"/>
<keyword evidence="2" id="KW-0472">Membrane</keyword>
<evidence type="ECO:0000256" key="2">
    <source>
        <dbReference type="SAM" id="Phobius"/>
    </source>
</evidence>
<reference evidence="4" key="1">
    <citation type="submission" date="2025-08" db="UniProtKB">
        <authorList>
            <consortium name="RefSeq"/>
        </authorList>
    </citation>
    <scope>IDENTIFICATION</scope>
    <source>
        <tissue evidence="4">Kidney</tissue>
    </source>
</reference>